<organism evidence="1 2">
    <name type="scientific">Streptomyces finlayi</name>
    <dbReference type="NCBI Taxonomy" id="67296"/>
    <lineage>
        <taxon>Bacteria</taxon>
        <taxon>Bacillati</taxon>
        <taxon>Actinomycetota</taxon>
        <taxon>Actinomycetes</taxon>
        <taxon>Kitasatosporales</taxon>
        <taxon>Streptomycetaceae</taxon>
        <taxon>Streptomyces</taxon>
    </lineage>
</organism>
<accession>A0A7G7BGM0</accession>
<evidence type="ECO:0000313" key="1">
    <source>
        <dbReference type="EMBL" id="QNE74485.1"/>
    </source>
</evidence>
<dbReference type="SUPFAM" id="SSF52540">
    <property type="entry name" value="P-loop containing nucleoside triphosphate hydrolases"/>
    <property type="match status" value="1"/>
</dbReference>
<dbReference type="RefSeq" id="WP_185298042.1">
    <property type="nucleotide sequence ID" value="NZ_CP045702.1"/>
</dbReference>
<sequence>MPIYHRDVALVGAQGHGRTSLAAAISRVVRDRRPDLNAGMTTFDQLHDAPTHAPREQGGMGFAMSRLDYSLPMQTYSLFDCPTYDDYLTALDQDALPRTWAILVVNGATGPTDATSDAFRLLARTKTADGSTPATPHVAIAFTHADQLADEGKRETLSRQAAARLMQLGVTFNADRPTAWLSPAKALDGDMEEADRFLGFLKAADEFFPRPGR</sequence>
<evidence type="ECO:0000313" key="2">
    <source>
        <dbReference type="Proteomes" id="UP000515307"/>
    </source>
</evidence>
<proteinExistence type="predicted"/>
<dbReference type="Gene3D" id="3.40.50.300">
    <property type="entry name" value="P-loop containing nucleotide triphosphate hydrolases"/>
    <property type="match status" value="1"/>
</dbReference>
<dbReference type="KEGG" id="sfiy:F0344_07560"/>
<name>A0A7G7BGM0_9ACTN</name>
<reference evidence="2" key="1">
    <citation type="submission" date="2019-10" db="EMBL/GenBank/DDBJ databases">
        <title>Antimicrobial potential of Antarctic Bacteria.</title>
        <authorList>
            <person name="Benaud N."/>
            <person name="Edwards R.J."/>
            <person name="Ferrari B.C."/>
        </authorList>
    </citation>
    <scope>NUCLEOTIDE SEQUENCE [LARGE SCALE GENOMIC DNA]</scope>
    <source>
        <strain evidence="2">NBSH44</strain>
    </source>
</reference>
<dbReference type="Proteomes" id="UP000515307">
    <property type="component" value="Chromosome"/>
</dbReference>
<gene>
    <name evidence="1" type="ORF">F0344_07560</name>
</gene>
<dbReference type="AlphaFoldDB" id="A0A7G7BGM0"/>
<dbReference type="EMBL" id="CP045702">
    <property type="protein sequence ID" value="QNE74485.1"/>
    <property type="molecule type" value="Genomic_DNA"/>
</dbReference>
<keyword evidence="2" id="KW-1185">Reference proteome</keyword>
<dbReference type="InterPro" id="IPR027417">
    <property type="entry name" value="P-loop_NTPase"/>
</dbReference>
<protein>
    <submittedName>
        <fullName evidence="1">Uncharacterized protein</fullName>
    </submittedName>
</protein>